<evidence type="ECO:0000313" key="2">
    <source>
        <dbReference type="Proteomes" id="UP000805193"/>
    </source>
</evidence>
<dbReference type="EMBL" id="JABSTQ010009331">
    <property type="protein sequence ID" value="KAG0430368.1"/>
    <property type="molecule type" value="Genomic_DNA"/>
</dbReference>
<organism evidence="1 2">
    <name type="scientific">Ixodes persulcatus</name>
    <name type="common">Taiga tick</name>
    <dbReference type="NCBI Taxonomy" id="34615"/>
    <lineage>
        <taxon>Eukaryota</taxon>
        <taxon>Metazoa</taxon>
        <taxon>Ecdysozoa</taxon>
        <taxon>Arthropoda</taxon>
        <taxon>Chelicerata</taxon>
        <taxon>Arachnida</taxon>
        <taxon>Acari</taxon>
        <taxon>Parasitiformes</taxon>
        <taxon>Ixodida</taxon>
        <taxon>Ixodoidea</taxon>
        <taxon>Ixodidae</taxon>
        <taxon>Ixodinae</taxon>
        <taxon>Ixodes</taxon>
    </lineage>
</organism>
<comment type="caution">
    <text evidence="1">The sequence shown here is derived from an EMBL/GenBank/DDBJ whole genome shotgun (WGS) entry which is preliminary data.</text>
</comment>
<protein>
    <submittedName>
        <fullName evidence="1">Uncharacterized protein</fullName>
    </submittedName>
</protein>
<dbReference type="Proteomes" id="UP000805193">
    <property type="component" value="Unassembled WGS sequence"/>
</dbReference>
<evidence type="ECO:0000313" key="1">
    <source>
        <dbReference type="EMBL" id="KAG0430368.1"/>
    </source>
</evidence>
<reference evidence="1 2" key="1">
    <citation type="journal article" date="2020" name="Cell">
        <title>Large-Scale Comparative Analyses of Tick Genomes Elucidate Their Genetic Diversity and Vector Capacities.</title>
        <authorList>
            <consortium name="Tick Genome and Microbiome Consortium (TIGMIC)"/>
            <person name="Jia N."/>
            <person name="Wang J."/>
            <person name="Shi W."/>
            <person name="Du L."/>
            <person name="Sun Y."/>
            <person name="Zhan W."/>
            <person name="Jiang J.F."/>
            <person name="Wang Q."/>
            <person name="Zhang B."/>
            <person name="Ji P."/>
            <person name="Bell-Sakyi L."/>
            <person name="Cui X.M."/>
            <person name="Yuan T.T."/>
            <person name="Jiang B.G."/>
            <person name="Yang W.F."/>
            <person name="Lam T.T."/>
            <person name="Chang Q.C."/>
            <person name="Ding S.J."/>
            <person name="Wang X.J."/>
            <person name="Zhu J.G."/>
            <person name="Ruan X.D."/>
            <person name="Zhao L."/>
            <person name="Wei J.T."/>
            <person name="Ye R.Z."/>
            <person name="Que T.C."/>
            <person name="Du C.H."/>
            <person name="Zhou Y.H."/>
            <person name="Cheng J.X."/>
            <person name="Dai P.F."/>
            <person name="Guo W.B."/>
            <person name="Han X.H."/>
            <person name="Huang E.J."/>
            <person name="Li L.F."/>
            <person name="Wei W."/>
            <person name="Gao Y.C."/>
            <person name="Liu J.Z."/>
            <person name="Shao H.Z."/>
            <person name="Wang X."/>
            <person name="Wang C.C."/>
            <person name="Yang T.C."/>
            <person name="Huo Q.B."/>
            <person name="Li W."/>
            <person name="Chen H.Y."/>
            <person name="Chen S.E."/>
            <person name="Zhou L.G."/>
            <person name="Ni X.B."/>
            <person name="Tian J.H."/>
            <person name="Sheng Y."/>
            <person name="Liu T."/>
            <person name="Pan Y.S."/>
            <person name="Xia L.Y."/>
            <person name="Li J."/>
            <person name="Zhao F."/>
            <person name="Cao W.C."/>
        </authorList>
    </citation>
    <scope>NUCLEOTIDE SEQUENCE [LARGE SCALE GENOMIC DNA]</scope>
    <source>
        <strain evidence="1">Iper-2018</strain>
    </source>
</reference>
<name>A0AC60Q9X9_IXOPE</name>
<accession>A0AC60Q9X9</accession>
<sequence>MNDANRILQDPSPDLARVRSIKDRLTTSNAELRLLDGEIEPIIPIQELESECTATEEYQDEAVMVISELESKIESLQSQRIIASAASTGNQTGIQGNAARRGPKLPKLELSTFDGELSNWFTFWEQFGGAIHIPMQL</sequence>
<keyword evidence="2" id="KW-1185">Reference proteome</keyword>
<gene>
    <name evidence="1" type="ORF">HPB47_022747</name>
</gene>
<proteinExistence type="predicted"/>